<evidence type="ECO:0000256" key="9">
    <source>
        <dbReference type="ARBA" id="ARBA00023204"/>
    </source>
</evidence>
<feature type="domain" description="Helicase C-terminal" evidence="15">
    <location>
        <begin position="830"/>
        <end position="980"/>
    </location>
</feature>
<dbReference type="Gene3D" id="3.40.50.300">
    <property type="entry name" value="P-loop containing nucleotide triphosphate hydrolases"/>
    <property type="match status" value="2"/>
</dbReference>
<dbReference type="Pfam" id="PF02559">
    <property type="entry name" value="CarD_TRCF_RID"/>
    <property type="match status" value="1"/>
</dbReference>
<comment type="function">
    <text evidence="13">Couples transcription and DNA repair by recognizing RNA polymerase (RNAP) stalled at DNA lesions. Mediates ATP-dependent release of RNAP and its truncated transcript from the DNA, and recruitment of nucleotide excision repair machinery to the damaged site.</text>
</comment>
<dbReference type="InterPro" id="IPR037235">
    <property type="entry name" value="TRCF-like_C_D7"/>
</dbReference>
<dbReference type="InterPro" id="IPR003711">
    <property type="entry name" value="CarD-like/TRCF_RID"/>
</dbReference>
<dbReference type="GO" id="GO:0005737">
    <property type="term" value="C:cytoplasm"/>
    <property type="evidence" value="ECO:0007669"/>
    <property type="project" value="UniProtKB-SubCell"/>
</dbReference>
<dbReference type="PROSITE" id="PS51194">
    <property type="entry name" value="HELICASE_CTER"/>
    <property type="match status" value="1"/>
</dbReference>
<keyword evidence="2 13" id="KW-0963">Cytoplasm</keyword>
<protein>
    <recommendedName>
        <fullName evidence="12 13">Transcription-repair-coupling factor</fullName>
        <shortName evidence="13">TRCF</shortName>
        <ecNumber evidence="13">3.6.4.-</ecNumber>
    </recommendedName>
</protein>
<dbReference type="SUPFAM" id="SSF143517">
    <property type="entry name" value="TRCF domain-like"/>
    <property type="match status" value="1"/>
</dbReference>
<dbReference type="InterPro" id="IPR047112">
    <property type="entry name" value="RecG/Mfd"/>
</dbReference>
<dbReference type="CDD" id="cd18810">
    <property type="entry name" value="SF2_C_TRCF"/>
    <property type="match status" value="1"/>
</dbReference>
<dbReference type="InterPro" id="IPR005118">
    <property type="entry name" value="TRCF_C"/>
</dbReference>
<dbReference type="HAMAP" id="MF_00969">
    <property type="entry name" value="TRCF"/>
    <property type="match status" value="1"/>
</dbReference>
<dbReference type="SMART" id="SM01058">
    <property type="entry name" value="CarD_TRCF"/>
    <property type="match status" value="1"/>
</dbReference>
<dbReference type="PROSITE" id="PS51192">
    <property type="entry name" value="HELICASE_ATP_BIND_1"/>
    <property type="match status" value="1"/>
</dbReference>
<dbReference type="InterPro" id="IPR014001">
    <property type="entry name" value="Helicase_ATP-bd"/>
</dbReference>
<dbReference type="STRING" id="310780.SAMN05216267_1001313"/>
<name>A0A1H8DUV3_9ACTN</name>
<dbReference type="Gene3D" id="2.40.10.170">
    <property type="match status" value="1"/>
</dbReference>
<dbReference type="SUPFAM" id="SSF141259">
    <property type="entry name" value="CarD-like"/>
    <property type="match status" value="1"/>
</dbReference>
<dbReference type="Proteomes" id="UP000181951">
    <property type="component" value="Unassembled WGS sequence"/>
</dbReference>
<dbReference type="Pfam" id="PF00271">
    <property type="entry name" value="Helicase_C"/>
    <property type="match status" value="1"/>
</dbReference>
<dbReference type="GO" id="GO:0003678">
    <property type="term" value="F:DNA helicase activity"/>
    <property type="evidence" value="ECO:0007669"/>
    <property type="project" value="TreeGrafter"/>
</dbReference>
<dbReference type="InterPro" id="IPR041471">
    <property type="entry name" value="UvrB_inter"/>
</dbReference>
<dbReference type="Gene3D" id="3.90.1150.50">
    <property type="entry name" value="Transcription-repair-coupling factor, D7 domain"/>
    <property type="match status" value="1"/>
</dbReference>
<evidence type="ECO:0000256" key="10">
    <source>
        <dbReference type="ARBA" id="ARBA00061104"/>
    </source>
</evidence>
<evidence type="ECO:0000256" key="1">
    <source>
        <dbReference type="ARBA" id="ARBA00004496"/>
    </source>
</evidence>
<evidence type="ECO:0000256" key="5">
    <source>
        <dbReference type="ARBA" id="ARBA00022801"/>
    </source>
</evidence>
<evidence type="ECO:0000259" key="14">
    <source>
        <dbReference type="PROSITE" id="PS51192"/>
    </source>
</evidence>
<dbReference type="SMART" id="SM00487">
    <property type="entry name" value="DEXDc"/>
    <property type="match status" value="1"/>
</dbReference>
<keyword evidence="4 13" id="KW-0227">DNA damage</keyword>
<dbReference type="CDD" id="cd17991">
    <property type="entry name" value="DEXHc_TRCF"/>
    <property type="match status" value="1"/>
</dbReference>
<dbReference type="NCBIfam" id="TIGR00580">
    <property type="entry name" value="mfd"/>
    <property type="match status" value="1"/>
</dbReference>
<dbReference type="EMBL" id="FODD01000001">
    <property type="protein sequence ID" value="SEN11062.1"/>
    <property type="molecule type" value="Genomic_DNA"/>
</dbReference>
<dbReference type="GO" id="GO:0005524">
    <property type="term" value="F:ATP binding"/>
    <property type="evidence" value="ECO:0007669"/>
    <property type="project" value="UniProtKB-UniRule"/>
</dbReference>
<dbReference type="InterPro" id="IPR048635">
    <property type="entry name" value="MFD_D3"/>
</dbReference>
<keyword evidence="7 13" id="KW-0067">ATP-binding</keyword>
<evidence type="ECO:0000256" key="7">
    <source>
        <dbReference type="ARBA" id="ARBA00022840"/>
    </source>
</evidence>
<keyword evidence="8 13" id="KW-0238">DNA-binding</keyword>
<keyword evidence="3 13" id="KW-0547">Nucleotide-binding</keyword>
<dbReference type="Pfam" id="PF21132">
    <property type="entry name" value="MFD_D3"/>
    <property type="match status" value="1"/>
</dbReference>
<comment type="similarity">
    <text evidence="11 13">In the C-terminal section; belongs to the helicase family. RecG subfamily.</text>
</comment>
<dbReference type="InterPro" id="IPR011545">
    <property type="entry name" value="DEAD/DEAH_box_helicase_dom"/>
</dbReference>
<dbReference type="Pfam" id="PF17757">
    <property type="entry name" value="UvrB_inter"/>
    <property type="match status" value="1"/>
</dbReference>
<dbReference type="FunFam" id="3.40.50.300:FF:000546">
    <property type="entry name" value="Transcription-repair-coupling factor"/>
    <property type="match status" value="1"/>
</dbReference>
<evidence type="ECO:0000256" key="2">
    <source>
        <dbReference type="ARBA" id="ARBA00022490"/>
    </source>
</evidence>
<dbReference type="GO" id="GO:0000716">
    <property type="term" value="P:transcription-coupled nucleotide-excision repair, DNA damage recognition"/>
    <property type="evidence" value="ECO:0007669"/>
    <property type="project" value="UniProtKB-UniRule"/>
</dbReference>
<evidence type="ECO:0000259" key="15">
    <source>
        <dbReference type="PROSITE" id="PS51194"/>
    </source>
</evidence>
<accession>A0A1H8DUV3</accession>
<gene>
    <name evidence="13" type="primary">mfd</name>
    <name evidence="16" type="ORF">SAMN05216267_1001313</name>
</gene>
<feature type="domain" description="Helicase ATP-binding" evidence="14">
    <location>
        <begin position="644"/>
        <end position="805"/>
    </location>
</feature>
<organism evidence="16 17">
    <name type="scientific">Actinacidiphila rubida</name>
    <dbReference type="NCBI Taxonomy" id="310780"/>
    <lineage>
        <taxon>Bacteria</taxon>
        <taxon>Bacillati</taxon>
        <taxon>Actinomycetota</taxon>
        <taxon>Actinomycetes</taxon>
        <taxon>Kitasatosporales</taxon>
        <taxon>Streptomycetaceae</taxon>
        <taxon>Actinacidiphila</taxon>
    </lineage>
</organism>
<evidence type="ECO:0000256" key="3">
    <source>
        <dbReference type="ARBA" id="ARBA00022741"/>
    </source>
</evidence>
<evidence type="ECO:0000256" key="4">
    <source>
        <dbReference type="ARBA" id="ARBA00022763"/>
    </source>
</evidence>
<dbReference type="Pfam" id="PF00270">
    <property type="entry name" value="DEAD"/>
    <property type="match status" value="1"/>
</dbReference>
<evidence type="ECO:0000256" key="6">
    <source>
        <dbReference type="ARBA" id="ARBA00022806"/>
    </source>
</evidence>
<keyword evidence="17" id="KW-1185">Reference proteome</keyword>
<evidence type="ECO:0000313" key="17">
    <source>
        <dbReference type="Proteomes" id="UP000181951"/>
    </source>
</evidence>
<dbReference type="GO" id="GO:0016787">
    <property type="term" value="F:hydrolase activity"/>
    <property type="evidence" value="ECO:0007669"/>
    <property type="project" value="UniProtKB-KW"/>
</dbReference>
<dbReference type="Gene3D" id="3.30.2060.10">
    <property type="entry name" value="Penicillin-binding protein 1b domain"/>
    <property type="match status" value="1"/>
</dbReference>
<dbReference type="FunFam" id="3.40.50.300:FF:000300">
    <property type="entry name" value="Transcription-repair-coupling factor"/>
    <property type="match status" value="1"/>
</dbReference>
<sequence length="1180" mass="128475">MSLNALVGVVTEDAALAEAVAAATSGSRPQVDLVGPPAARPLAVAALAARAGRTVLAVTATGREAEDLAAALRTLLPPDGVVEYPAWETLPHERLSPRSDTVGRRLAVLRRLAHPSTDDPAAGPVQVVVAPIRSVLQPQVKGLGDLEPVALRSGQTADLGAIVDGLAAAAYSRVELVEKRGEFAVRGGILDVFPPTEEHPLRVEFWGDDVEEIRYFKVADQRSLEVAEHGLWAPPCRELLLTGDVRRRAAELAERHPELHELLDKIAEGIAVEGMESLAPVLVDDMELLLDVLPAGAMAVVCDPERVRTRAADLVATSREFLEASWAASAGGGEAPIDLGAASLWSIADVREHARELGTLWWSVSPFAADEEGATDDGDTLRLGMRAPELYRGDTARALADTKGWLADGWRTVFVTEGQGPAARLVEVLGGEGIAARLDVDLADLAPSVVHVATGSIEHGFVDPAQRLAVLTETDLSGQKSSTKDMGRMPSRRRKTIDPLTLAGGDYIVHEQHGVGRYVEMVQRTVQGATREYLVVEYAPAKRGQPGDRLFVPTDQLEQVTKYVGGEAPSLHRLGGADWTKTKARAKKAVKEIAGDLIRLYSARMAAPGHTFGPDTPWQRELEDAFPYAETPDQLTTIAEVKEDMEKSVPMDRLICGDVGYGKTEIAVRAAFKAVQDGKQVAVLVPTTLLVQQHFGTFSERYAQFPVNVRALSRFQSDTEARAVLEGLRDGSVDVVIGTHRLFSSETKFKDLGLVIVDEEQRFGVEHKEQLKKLRANVDVLTMSATPIPRTLEMAVTGIREMSTITTPPEERHPVLTFVGPYEEKQIGAAIRRELLREGQVFYIHNRVESIDRAAARLRDIVPEARIATAHGQMGESQLEQVVVDFWEKKFDVLVSTTIVESGIDISNANTLIVERGDNFGLSQLHQLRGRVGRSRERGYAYFLYPPEKPLTETAHERLATIAQHTEMGAGMYVAMKDLEIRGAGNLLGGEQSGHIAGVGFDLYVRMVGEAVADYRSALESGGEPEETLLEVKIELPVDAHVPHDYAPGERLRLQAYRSIAAASSEEDIAAVREELTDRYGKLPEPVENLLLVAGLRILARRVGVGDVTLQGANVRFGPVELRESQELRLQRVYPRSVIKHATRQVLVPRPATARIGGKPVVGRELLEWTAEFLTTVLGS</sequence>
<dbReference type="OrthoDB" id="9804325at2"/>
<evidence type="ECO:0000256" key="8">
    <source>
        <dbReference type="ARBA" id="ARBA00023125"/>
    </source>
</evidence>
<dbReference type="InterPro" id="IPR027417">
    <property type="entry name" value="P-loop_NTPase"/>
</dbReference>
<dbReference type="AlphaFoldDB" id="A0A1H8DUV3"/>
<evidence type="ECO:0000256" key="12">
    <source>
        <dbReference type="ARBA" id="ARBA00070128"/>
    </source>
</evidence>
<dbReference type="SMART" id="SM00490">
    <property type="entry name" value="HELICc"/>
    <property type="match status" value="1"/>
</dbReference>
<dbReference type="GO" id="GO:0003684">
    <property type="term" value="F:damaged DNA binding"/>
    <property type="evidence" value="ECO:0007669"/>
    <property type="project" value="InterPro"/>
</dbReference>
<dbReference type="PANTHER" id="PTHR47964:SF1">
    <property type="entry name" value="ATP-DEPENDENT DNA HELICASE HOMOLOG RECG, CHLOROPLASTIC"/>
    <property type="match status" value="1"/>
</dbReference>
<keyword evidence="5 13" id="KW-0378">Hydrolase</keyword>
<dbReference type="SMART" id="SM00982">
    <property type="entry name" value="TRCF"/>
    <property type="match status" value="1"/>
</dbReference>
<comment type="subcellular location">
    <subcellularLocation>
        <location evidence="1 13">Cytoplasm</location>
    </subcellularLocation>
</comment>
<dbReference type="Gene3D" id="3.40.50.11180">
    <property type="match status" value="1"/>
</dbReference>
<dbReference type="SUPFAM" id="SSF52540">
    <property type="entry name" value="P-loop containing nucleoside triphosphate hydrolases"/>
    <property type="match status" value="4"/>
</dbReference>
<comment type="similarity">
    <text evidence="10 13">In the N-terminal section; belongs to the UvrB family.</text>
</comment>
<proteinExistence type="inferred from homology"/>
<dbReference type="EC" id="3.6.4.-" evidence="13"/>
<evidence type="ECO:0000256" key="11">
    <source>
        <dbReference type="ARBA" id="ARBA00061399"/>
    </source>
</evidence>
<reference evidence="16 17" key="1">
    <citation type="submission" date="2016-10" db="EMBL/GenBank/DDBJ databases">
        <authorList>
            <person name="de Groot N.N."/>
        </authorList>
    </citation>
    <scope>NUCLEOTIDE SEQUENCE [LARGE SCALE GENOMIC DNA]</scope>
    <source>
        <strain evidence="16 17">CGMCC 4.2026</strain>
    </source>
</reference>
<dbReference type="RefSeq" id="WP_075016082.1">
    <property type="nucleotide sequence ID" value="NZ_FODD01000001.1"/>
</dbReference>
<dbReference type="GO" id="GO:0006355">
    <property type="term" value="P:regulation of DNA-templated transcription"/>
    <property type="evidence" value="ECO:0007669"/>
    <property type="project" value="UniProtKB-UniRule"/>
</dbReference>
<dbReference type="InterPro" id="IPR036101">
    <property type="entry name" value="CarD-like/TRCF_RID_sf"/>
</dbReference>
<keyword evidence="6" id="KW-0347">Helicase</keyword>
<evidence type="ECO:0000256" key="13">
    <source>
        <dbReference type="HAMAP-Rule" id="MF_00969"/>
    </source>
</evidence>
<dbReference type="InterPro" id="IPR004576">
    <property type="entry name" value="Mfd"/>
</dbReference>
<dbReference type="Pfam" id="PF03461">
    <property type="entry name" value="TRCF"/>
    <property type="match status" value="1"/>
</dbReference>
<dbReference type="InterPro" id="IPR001650">
    <property type="entry name" value="Helicase_C-like"/>
</dbReference>
<keyword evidence="9 13" id="KW-0234">DNA repair</keyword>
<dbReference type="PANTHER" id="PTHR47964">
    <property type="entry name" value="ATP-DEPENDENT DNA HELICASE HOMOLOG RECG, CHLOROPLASTIC"/>
    <property type="match status" value="1"/>
</dbReference>
<evidence type="ECO:0000313" key="16">
    <source>
        <dbReference type="EMBL" id="SEN11062.1"/>
    </source>
</evidence>